<evidence type="ECO:0000313" key="2">
    <source>
        <dbReference type="EMBL" id="ORY02395.1"/>
    </source>
</evidence>
<proteinExistence type="predicted"/>
<feature type="compositionally biased region" description="Basic residues" evidence="1">
    <location>
        <begin position="12"/>
        <end position="22"/>
    </location>
</feature>
<name>A0A1Y1YXV4_9FUNG</name>
<accession>A0A1Y1YXV4</accession>
<organism evidence="2 3">
    <name type="scientific">Basidiobolus meristosporus CBS 931.73</name>
    <dbReference type="NCBI Taxonomy" id="1314790"/>
    <lineage>
        <taxon>Eukaryota</taxon>
        <taxon>Fungi</taxon>
        <taxon>Fungi incertae sedis</taxon>
        <taxon>Zoopagomycota</taxon>
        <taxon>Entomophthoromycotina</taxon>
        <taxon>Basidiobolomycetes</taxon>
        <taxon>Basidiobolales</taxon>
        <taxon>Basidiobolaceae</taxon>
        <taxon>Basidiobolus</taxon>
    </lineage>
</organism>
<feature type="region of interest" description="Disordered" evidence="1">
    <location>
        <begin position="1"/>
        <end position="34"/>
    </location>
</feature>
<evidence type="ECO:0000313" key="3">
    <source>
        <dbReference type="Proteomes" id="UP000193498"/>
    </source>
</evidence>
<dbReference type="AlphaFoldDB" id="A0A1Y1YXV4"/>
<gene>
    <name evidence="2" type="ORF">K493DRAFT_312059</name>
</gene>
<sequence>MDRGRLFLKSSSRPRKQRRSSTPKRCPQPKALKSHLNAKTSPVLPVLTISSECWDFDISKPDEVNSICPFSYTELPVKGDGVSSILCVTLSENTLPQVDTRISRAGSKLKQARESLTQSVHPTKALFIKYTYDLLNQNSKPANFEGFTGSTEIKDCFGICLPNNTQEVRERKYELDEHLPPRLSGPRSVRTNQEFIRMSIAETNMIKAHKILHPLKQRQYLPRREDTYIPNRASALKECTHVDDDVMDMEL</sequence>
<dbReference type="Proteomes" id="UP000193498">
    <property type="component" value="Unassembled WGS sequence"/>
</dbReference>
<comment type="caution">
    <text evidence="2">The sequence shown here is derived from an EMBL/GenBank/DDBJ whole genome shotgun (WGS) entry which is preliminary data.</text>
</comment>
<evidence type="ECO:0000256" key="1">
    <source>
        <dbReference type="SAM" id="MobiDB-lite"/>
    </source>
</evidence>
<dbReference type="InParanoid" id="A0A1Y1YXV4"/>
<reference evidence="2 3" key="1">
    <citation type="submission" date="2016-07" db="EMBL/GenBank/DDBJ databases">
        <title>Pervasive Adenine N6-methylation of Active Genes in Fungi.</title>
        <authorList>
            <consortium name="DOE Joint Genome Institute"/>
            <person name="Mondo S.J."/>
            <person name="Dannebaum R.O."/>
            <person name="Kuo R.C."/>
            <person name="Labutti K."/>
            <person name="Haridas S."/>
            <person name="Kuo A."/>
            <person name="Salamov A."/>
            <person name="Ahrendt S.R."/>
            <person name="Lipzen A."/>
            <person name="Sullivan W."/>
            <person name="Andreopoulos W.B."/>
            <person name="Clum A."/>
            <person name="Lindquist E."/>
            <person name="Daum C."/>
            <person name="Ramamoorthy G.K."/>
            <person name="Gryganskyi A."/>
            <person name="Culley D."/>
            <person name="Magnuson J.K."/>
            <person name="James T.Y."/>
            <person name="O'Malley M.A."/>
            <person name="Stajich J.E."/>
            <person name="Spatafora J.W."/>
            <person name="Visel A."/>
            <person name="Grigoriev I.V."/>
        </authorList>
    </citation>
    <scope>NUCLEOTIDE SEQUENCE [LARGE SCALE GENOMIC DNA]</scope>
    <source>
        <strain evidence="2 3">CBS 931.73</strain>
    </source>
</reference>
<dbReference type="OrthoDB" id="5573882at2759"/>
<keyword evidence="3" id="KW-1185">Reference proteome</keyword>
<dbReference type="EMBL" id="MCFE01000057">
    <property type="protein sequence ID" value="ORY02395.1"/>
    <property type="molecule type" value="Genomic_DNA"/>
</dbReference>
<protein>
    <submittedName>
        <fullName evidence="2">Uncharacterized protein</fullName>
    </submittedName>
</protein>